<feature type="domain" description="RNA polymerase sigma-70 region 4" evidence="7">
    <location>
        <begin position="125"/>
        <end position="174"/>
    </location>
</feature>
<name>A0ABW3AQQ2_9SPHI</name>
<dbReference type="InterPro" id="IPR014284">
    <property type="entry name" value="RNA_pol_sigma-70_dom"/>
</dbReference>
<evidence type="ECO:0000256" key="4">
    <source>
        <dbReference type="ARBA" id="ARBA00023125"/>
    </source>
</evidence>
<evidence type="ECO:0000259" key="6">
    <source>
        <dbReference type="Pfam" id="PF04542"/>
    </source>
</evidence>
<feature type="domain" description="RNA polymerase sigma-70 region 2" evidence="6">
    <location>
        <begin position="27"/>
        <end position="91"/>
    </location>
</feature>
<protein>
    <submittedName>
        <fullName evidence="8">RNA polymerase sigma factor</fullName>
    </submittedName>
</protein>
<dbReference type="EMBL" id="JBHTHZ010000002">
    <property type="protein sequence ID" value="MFD0793093.1"/>
    <property type="molecule type" value="Genomic_DNA"/>
</dbReference>
<reference evidence="9" key="1">
    <citation type="journal article" date="2019" name="Int. J. Syst. Evol. Microbiol.">
        <title>The Global Catalogue of Microorganisms (GCM) 10K type strain sequencing project: providing services to taxonomists for standard genome sequencing and annotation.</title>
        <authorList>
            <consortium name="The Broad Institute Genomics Platform"/>
            <consortium name="The Broad Institute Genome Sequencing Center for Infectious Disease"/>
            <person name="Wu L."/>
            <person name="Ma J."/>
        </authorList>
    </citation>
    <scope>NUCLEOTIDE SEQUENCE [LARGE SCALE GENOMIC DNA]</scope>
    <source>
        <strain evidence="9">CCUG 61484</strain>
    </source>
</reference>
<dbReference type="RefSeq" id="WP_377112379.1">
    <property type="nucleotide sequence ID" value="NZ_JBHTHZ010000002.1"/>
</dbReference>
<evidence type="ECO:0000256" key="2">
    <source>
        <dbReference type="ARBA" id="ARBA00023015"/>
    </source>
</evidence>
<dbReference type="InterPro" id="IPR039425">
    <property type="entry name" value="RNA_pol_sigma-70-like"/>
</dbReference>
<organism evidence="8 9">
    <name type="scientific">Mucilaginibacter litoreus</name>
    <dbReference type="NCBI Taxonomy" id="1048221"/>
    <lineage>
        <taxon>Bacteria</taxon>
        <taxon>Pseudomonadati</taxon>
        <taxon>Bacteroidota</taxon>
        <taxon>Sphingobacteriia</taxon>
        <taxon>Sphingobacteriales</taxon>
        <taxon>Sphingobacteriaceae</taxon>
        <taxon>Mucilaginibacter</taxon>
    </lineage>
</organism>
<dbReference type="InterPro" id="IPR036388">
    <property type="entry name" value="WH-like_DNA-bd_sf"/>
</dbReference>
<evidence type="ECO:0000313" key="9">
    <source>
        <dbReference type="Proteomes" id="UP001597010"/>
    </source>
</evidence>
<dbReference type="InterPro" id="IPR007630">
    <property type="entry name" value="RNA_pol_sigma70_r4"/>
</dbReference>
<dbReference type="PANTHER" id="PTHR43133">
    <property type="entry name" value="RNA POLYMERASE ECF-TYPE SIGMA FACTO"/>
    <property type="match status" value="1"/>
</dbReference>
<comment type="similarity">
    <text evidence="1">Belongs to the sigma-70 factor family. ECF subfamily.</text>
</comment>
<dbReference type="InterPro" id="IPR013324">
    <property type="entry name" value="RNA_pol_sigma_r3/r4-like"/>
</dbReference>
<evidence type="ECO:0000256" key="1">
    <source>
        <dbReference type="ARBA" id="ARBA00010641"/>
    </source>
</evidence>
<keyword evidence="2" id="KW-0805">Transcription regulation</keyword>
<keyword evidence="9" id="KW-1185">Reference proteome</keyword>
<keyword evidence="4" id="KW-0238">DNA-binding</keyword>
<accession>A0ABW3AQQ2</accession>
<dbReference type="Gene3D" id="1.10.10.10">
    <property type="entry name" value="Winged helix-like DNA-binding domain superfamily/Winged helix DNA-binding domain"/>
    <property type="match status" value="1"/>
</dbReference>
<dbReference type="Proteomes" id="UP001597010">
    <property type="component" value="Unassembled WGS sequence"/>
</dbReference>
<dbReference type="InterPro" id="IPR007627">
    <property type="entry name" value="RNA_pol_sigma70_r2"/>
</dbReference>
<evidence type="ECO:0000259" key="7">
    <source>
        <dbReference type="Pfam" id="PF04545"/>
    </source>
</evidence>
<dbReference type="InterPro" id="IPR013325">
    <property type="entry name" value="RNA_pol_sigma_r2"/>
</dbReference>
<dbReference type="Gene3D" id="1.10.1740.10">
    <property type="match status" value="1"/>
</dbReference>
<dbReference type="SUPFAM" id="SSF88946">
    <property type="entry name" value="Sigma2 domain of RNA polymerase sigma factors"/>
    <property type="match status" value="1"/>
</dbReference>
<dbReference type="PANTHER" id="PTHR43133:SF46">
    <property type="entry name" value="RNA POLYMERASE SIGMA-70 FACTOR ECF SUBFAMILY"/>
    <property type="match status" value="1"/>
</dbReference>
<dbReference type="NCBIfam" id="TIGR02937">
    <property type="entry name" value="sigma70-ECF"/>
    <property type="match status" value="1"/>
</dbReference>
<dbReference type="SUPFAM" id="SSF88659">
    <property type="entry name" value="Sigma3 and sigma4 domains of RNA polymerase sigma factors"/>
    <property type="match status" value="1"/>
</dbReference>
<proteinExistence type="inferred from homology"/>
<evidence type="ECO:0000313" key="8">
    <source>
        <dbReference type="EMBL" id="MFD0793093.1"/>
    </source>
</evidence>
<evidence type="ECO:0000256" key="3">
    <source>
        <dbReference type="ARBA" id="ARBA00023082"/>
    </source>
</evidence>
<keyword evidence="5" id="KW-0804">Transcription</keyword>
<gene>
    <name evidence="8" type="ORF">ACFQZX_05655</name>
</gene>
<dbReference type="Pfam" id="PF04542">
    <property type="entry name" value="Sigma70_r2"/>
    <property type="match status" value="1"/>
</dbReference>
<dbReference type="Pfam" id="PF04545">
    <property type="entry name" value="Sigma70_r4"/>
    <property type="match status" value="1"/>
</dbReference>
<evidence type="ECO:0000256" key="5">
    <source>
        <dbReference type="ARBA" id="ARBA00023163"/>
    </source>
</evidence>
<comment type="caution">
    <text evidence="8">The sequence shown here is derived from an EMBL/GenBank/DDBJ whole genome shotgun (WGS) entry which is preliminary data.</text>
</comment>
<keyword evidence="3" id="KW-0731">Sigma factor</keyword>
<sequence>MSYIRLINEKELMESLRTGNQQAFEDLYRHYVDGVFRKIQYLTKSVELAEELTQDVFLKIWERRAAIDPERSFGAFVHRIAQNLIVDLYRRMAHDKALREHLIRSVAELYDPVGETLDKELIYKALESLPAQRKKIMAMVKIEGRSYQEVGDLLGISTSTIRDHVVKGTKSLRAYFMENELTLMLLVAAIIATGVKK</sequence>